<evidence type="ECO:0000313" key="1">
    <source>
        <dbReference type="EMBL" id="TSD09194.1"/>
    </source>
</evidence>
<reference evidence="1 2" key="1">
    <citation type="submission" date="2018-06" db="EMBL/GenBank/DDBJ databases">
        <title>Natronomonas sp. F16-60 a new haloarchaeon isolated from a solar saltern of Isla Cristina, Huelva, Spain.</title>
        <authorList>
            <person name="Duran-Viseras A."/>
            <person name="Sanchez-Porro C."/>
            <person name="Ventosa A."/>
        </authorList>
    </citation>
    <scope>NUCLEOTIDE SEQUENCE [LARGE SCALE GENOMIC DNA]</scope>
    <source>
        <strain evidence="1 2">F16-60</strain>
    </source>
</reference>
<sequence>MAEMPENTIVFESIPESDANTILDEEINKRNHEGAEDFKQAVQKAENNTGSGSSVLSVFEPLELDGIGYEVVLSGEAGFGAGGIGSAVGMSVLWIVDSDSPDYGGPYYYVFGTVSASIGVDLNFTFGQGAMGFIGWFEGADKSMTSGTWGGASHQLALQGALSVGGGLGVDVSYTSTNVPFSGLVSLFQDTDEIWRAVGGELRTLEGKGAELTFEYSFTMANQTTYEDAMNYLAGVDERLADRINREVNKELHDQGLITDEGFWDIRRIEQYFLRGG</sequence>
<organism evidence="1 2">
    <name type="scientific">Haloglomus irregulare</name>
    <dbReference type="NCBI Taxonomy" id="2234134"/>
    <lineage>
        <taxon>Archaea</taxon>
        <taxon>Methanobacteriati</taxon>
        <taxon>Methanobacteriota</taxon>
        <taxon>Stenosarchaea group</taxon>
        <taxon>Halobacteria</taxon>
        <taxon>Halobacteriales</taxon>
        <taxon>Natronomonadaceae</taxon>
        <taxon>Haloglomus</taxon>
    </lineage>
</organism>
<comment type="caution">
    <text evidence="1">The sequence shown here is derived from an EMBL/GenBank/DDBJ whole genome shotgun (WGS) entry which is preliminary data.</text>
</comment>
<dbReference type="Proteomes" id="UP000319894">
    <property type="component" value="Unassembled WGS sequence"/>
</dbReference>
<gene>
    <name evidence="1" type="ORF">DP107_16850</name>
</gene>
<dbReference type="RefSeq" id="WP_144263297.1">
    <property type="nucleotide sequence ID" value="NZ_QMDX01000016.1"/>
</dbReference>
<evidence type="ECO:0000313" key="2">
    <source>
        <dbReference type="Proteomes" id="UP000319894"/>
    </source>
</evidence>
<name>A0A554MVN7_9EURY</name>
<dbReference type="AlphaFoldDB" id="A0A554MVN7"/>
<accession>A0A554MVN7</accession>
<protein>
    <submittedName>
        <fullName evidence="1">Uncharacterized protein</fullName>
    </submittedName>
</protein>
<dbReference type="InParanoid" id="A0A554MVN7"/>
<keyword evidence="2" id="KW-1185">Reference proteome</keyword>
<dbReference type="EMBL" id="QMDX01000016">
    <property type="protein sequence ID" value="TSD09194.1"/>
    <property type="molecule type" value="Genomic_DNA"/>
</dbReference>
<proteinExistence type="predicted"/>